<name>A0A9P0KKZ1_ACAOB</name>
<dbReference type="Proteomes" id="UP001152888">
    <property type="component" value="Unassembled WGS sequence"/>
</dbReference>
<proteinExistence type="predicted"/>
<dbReference type="OrthoDB" id="275278at2759"/>
<reference evidence="1" key="1">
    <citation type="submission" date="2022-03" db="EMBL/GenBank/DDBJ databases">
        <authorList>
            <person name="Sayadi A."/>
        </authorList>
    </citation>
    <scope>NUCLEOTIDE SEQUENCE</scope>
</reference>
<evidence type="ECO:0000313" key="1">
    <source>
        <dbReference type="EMBL" id="CAH1972784.1"/>
    </source>
</evidence>
<dbReference type="AlphaFoldDB" id="A0A9P0KKZ1"/>
<accession>A0A9P0KKZ1</accession>
<organism evidence="1 2">
    <name type="scientific">Acanthoscelides obtectus</name>
    <name type="common">Bean weevil</name>
    <name type="synonym">Bruchus obtectus</name>
    <dbReference type="NCBI Taxonomy" id="200917"/>
    <lineage>
        <taxon>Eukaryota</taxon>
        <taxon>Metazoa</taxon>
        <taxon>Ecdysozoa</taxon>
        <taxon>Arthropoda</taxon>
        <taxon>Hexapoda</taxon>
        <taxon>Insecta</taxon>
        <taxon>Pterygota</taxon>
        <taxon>Neoptera</taxon>
        <taxon>Endopterygota</taxon>
        <taxon>Coleoptera</taxon>
        <taxon>Polyphaga</taxon>
        <taxon>Cucujiformia</taxon>
        <taxon>Chrysomeloidea</taxon>
        <taxon>Chrysomelidae</taxon>
        <taxon>Bruchinae</taxon>
        <taxon>Bruchini</taxon>
        <taxon>Acanthoscelides</taxon>
    </lineage>
</organism>
<dbReference type="EMBL" id="CAKOFQ010006802">
    <property type="protein sequence ID" value="CAH1972784.1"/>
    <property type="molecule type" value="Genomic_DNA"/>
</dbReference>
<sequence length="149" mass="17024">MSSLQTWSYRKFKRNMNDIAVESIPEVSSVSIKKTLRNHTSFEEGHTCFIMSCNLCTRKPKVARIYINKTTGMFMCSGCKMTGQWQTLEAMLGNKKIRAKKAPAESVEEIEESIKKTLEDVASNTRLLRLLEEESLNSVLKKFKLPGRL</sequence>
<comment type="caution">
    <text evidence="1">The sequence shown here is derived from an EMBL/GenBank/DDBJ whole genome shotgun (WGS) entry which is preliminary data.</text>
</comment>
<keyword evidence="2" id="KW-1185">Reference proteome</keyword>
<evidence type="ECO:0000313" key="2">
    <source>
        <dbReference type="Proteomes" id="UP001152888"/>
    </source>
</evidence>
<gene>
    <name evidence="1" type="ORF">ACAOBT_LOCUS10202</name>
</gene>
<protein>
    <submittedName>
        <fullName evidence="1">Uncharacterized protein</fullName>
    </submittedName>
</protein>